<proteinExistence type="predicted"/>
<feature type="region of interest" description="Disordered" evidence="1">
    <location>
        <begin position="55"/>
        <end position="75"/>
    </location>
</feature>
<organism evidence="2 3">
    <name type="scientific">Agrobacterium tumefaciens</name>
    <dbReference type="NCBI Taxonomy" id="358"/>
    <lineage>
        <taxon>Bacteria</taxon>
        <taxon>Pseudomonadati</taxon>
        <taxon>Pseudomonadota</taxon>
        <taxon>Alphaproteobacteria</taxon>
        <taxon>Hyphomicrobiales</taxon>
        <taxon>Rhizobiaceae</taxon>
        <taxon>Rhizobium/Agrobacterium group</taxon>
        <taxon>Agrobacterium</taxon>
        <taxon>Agrobacterium tumefaciens complex</taxon>
    </lineage>
</organism>
<sequence>MVASQTQKEFVPGQGYTEADWDAVDFPEMTDEELANARPARAVLPPAFFEAVEEYRNSRSRPSAEKATAVGKPSG</sequence>
<name>A0A2L2L986_AGRTU</name>
<evidence type="ECO:0000256" key="1">
    <source>
        <dbReference type="SAM" id="MobiDB-lite"/>
    </source>
</evidence>
<accession>A0A2L2L986</accession>
<evidence type="ECO:0000313" key="2">
    <source>
        <dbReference type="EMBL" id="AVH40892.1"/>
    </source>
</evidence>
<reference evidence="2 3" key="1">
    <citation type="submission" date="2018-02" db="EMBL/GenBank/DDBJ databases">
        <title>Complete genome sequence of Agrobacterium tumefaciens 1D1609.</title>
        <authorList>
            <person name="Cho S.-T."/>
            <person name="Haryono M."/>
            <person name="Chang H.-H."/>
            <person name="Santos M.N."/>
            <person name="Lai E.-M."/>
            <person name="Kuo C.-H."/>
        </authorList>
    </citation>
    <scope>NUCLEOTIDE SEQUENCE [LARGE SCALE GENOMIC DNA]</scope>
    <source>
        <strain evidence="2 3">1D1609</strain>
    </source>
</reference>
<gene>
    <name evidence="2" type="ORF">At1D1609_08390</name>
</gene>
<dbReference type="EMBL" id="CP026924">
    <property type="protein sequence ID" value="AVH40892.1"/>
    <property type="molecule type" value="Genomic_DNA"/>
</dbReference>
<protein>
    <submittedName>
        <fullName evidence="2">Uncharacterized protein</fullName>
    </submittedName>
</protein>
<dbReference type="AlphaFoldDB" id="A0A2L2L986"/>
<dbReference type="Proteomes" id="UP000237717">
    <property type="component" value="Chromosome I"/>
</dbReference>
<evidence type="ECO:0000313" key="3">
    <source>
        <dbReference type="Proteomes" id="UP000237717"/>
    </source>
</evidence>